<dbReference type="EMBL" id="QXQA01000004">
    <property type="protein sequence ID" value="RIX53679.1"/>
    <property type="molecule type" value="Genomic_DNA"/>
</dbReference>
<dbReference type="AlphaFoldDB" id="A0A3A1UYM8"/>
<proteinExistence type="predicted"/>
<reference evidence="2 3" key="1">
    <citation type="submission" date="2018-09" db="EMBL/GenBank/DDBJ databases">
        <title>Paenibacillus aracenensis nov. sp. isolated from a cave in southern Spain.</title>
        <authorList>
            <person name="Jurado V."/>
            <person name="Gutierrez-Patricio S."/>
            <person name="Gonzalez-Pimentel J.L."/>
            <person name="Miller A.Z."/>
            <person name="Laiz L."/>
            <person name="Saiz-Jimenez C."/>
        </authorList>
    </citation>
    <scope>NUCLEOTIDE SEQUENCE [LARGE SCALE GENOMIC DNA]</scope>
    <source>
        <strain evidence="2 3">DSM 22867</strain>
    </source>
</reference>
<evidence type="ECO:0000313" key="3">
    <source>
        <dbReference type="Proteomes" id="UP000266482"/>
    </source>
</evidence>
<accession>A0A3A1UYM8</accession>
<dbReference type="OrthoDB" id="1902415at2"/>
<feature type="domain" description="N-acetyltransferase" evidence="1">
    <location>
        <begin position="6"/>
        <end position="151"/>
    </location>
</feature>
<dbReference type="InterPro" id="IPR016181">
    <property type="entry name" value="Acyl_CoA_acyltransferase"/>
</dbReference>
<dbReference type="InterPro" id="IPR000182">
    <property type="entry name" value="GNAT_dom"/>
</dbReference>
<organism evidence="2 3">
    <name type="scientific">Paenibacillus nanensis</name>
    <dbReference type="NCBI Taxonomy" id="393251"/>
    <lineage>
        <taxon>Bacteria</taxon>
        <taxon>Bacillati</taxon>
        <taxon>Bacillota</taxon>
        <taxon>Bacilli</taxon>
        <taxon>Bacillales</taxon>
        <taxon>Paenibacillaceae</taxon>
        <taxon>Paenibacillus</taxon>
    </lineage>
</organism>
<comment type="caution">
    <text evidence="2">The sequence shown here is derived from an EMBL/GenBank/DDBJ whole genome shotgun (WGS) entry which is preliminary data.</text>
</comment>
<evidence type="ECO:0000259" key="1">
    <source>
        <dbReference type="PROSITE" id="PS51186"/>
    </source>
</evidence>
<gene>
    <name evidence="2" type="ORF">D3P08_09670</name>
</gene>
<name>A0A3A1UYM8_9BACL</name>
<dbReference type="Proteomes" id="UP000266482">
    <property type="component" value="Unassembled WGS sequence"/>
</dbReference>
<dbReference type="Pfam" id="PF00583">
    <property type="entry name" value="Acetyltransf_1"/>
    <property type="match status" value="1"/>
</dbReference>
<keyword evidence="2" id="KW-0808">Transferase</keyword>
<protein>
    <submittedName>
        <fullName evidence="2">GNAT family N-acetyltransferase</fullName>
    </submittedName>
</protein>
<dbReference type="Gene3D" id="3.40.630.30">
    <property type="match status" value="1"/>
</dbReference>
<dbReference type="GO" id="GO:0016747">
    <property type="term" value="F:acyltransferase activity, transferring groups other than amino-acyl groups"/>
    <property type="evidence" value="ECO:0007669"/>
    <property type="project" value="InterPro"/>
</dbReference>
<sequence>MPPMTLTLRGALESDLPILAQMNKQLIDDEGSLNPMTISELEDRMRVWLLSDWHIDLLCKDTEIVGYALYQFRDNTYYKVEREVYVRQFFITSDHRMMGFGREGINLLKETRFPDVKTIIVDVLVNNHRGMSFWQQVGFAPYQTTMKLHTK</sequence>
<dbReference type="SUPFAM" id="SSF55729">
    <property type="entry name" value="Acyl-CoA N-acyltransferases (Nat)"/>
    <property type="match status" value="1"/>
</dbReference>
<evidence type="ECO:0000313" key="2">
    <source>
        <dbReference type="EMBL" id="RIX53679.1"/>
    </source>
</evidence>
<keyword evidence="3" id="KW-1185">Reference proteome</keyword>
<dbReference type="PROSITE" id="PS51186">
    <property type="entry name" value="GNAT"/>
    <property type="match status" value="1"/>
</dbReference>